<dbReference type="PATRIC" id="fig|1157951.4.peg.3229"/>
<organism evidence="2 3">
    <name type="scientific">Providencia stuartii (strain MRSN 2154)</name>
    <dbReference type="NCBI Taxonomy" id="1157951"/>
    <lineage>
        <taxon>Bacteria</taxon>
        <taxon>Pseudomonadati</taxon>
        <taxon>Pseudomonadota</taxon>
        <taxon>Gammaproteobacteria</taxon>
        <taxon>Enterobacterales</taxon>
        <taxon>Morganellaceae</taxon>
        <taxon>Providencia</taxon>
    </lineage>
</organism>
<name>A0A140NPI3_PROSM</name>
<dbReference type="Gene3D" id="3.40.630.30">
    <property type="match status" value="1"/>
</dbReference>
<dbReference type="OrthoDB" id="9792929at2"/>
<protein>
    <submittedName>
        <fullName evidence="2">Acyl-CoA N-acyltransferase</fullName>
    </submittedName>
</protein>
<dbReference type="RefSeq" id="WP_004917876.1">
    <property type="nucleotide sequence ID" value="NC_017731.1"/>
</dbReference>
<dbReference type="GeneID" id="93520156"/>
<dbReference type="SUPFAM" id="SSF55729">
    <property type="entry name" value="Acyl-CoA N-acyltransferases (Nat)"/>
    <property type="match status" value="1"/>
</dbReference>
<dbReference type="InterPro" id="IPR000182">
    <property type="entry name" value="GNAT_dom"/>
</dbReference>
<reference evidence="2 3" key="1">
    <citation type="journal article" date="2012" name="J. Bacteriol.">
        <title>Complete Genome Sequence of Providencia stuartii Clinical Isolate MRSN 2154.</title>
        <authorList>
            <person name="Clifford R.J."/>
            <person name="Hang J."/>
            <person name="Riley M.C."/>
            <person name="Onmus-Leone F."/>
            <person name="Kuschner R.A."/>
            <person name="Lesho E.P."/>
            <person name="Waterman P.E."/>
        </authorList>
    </citation>
    <scope>NUCLEOTIDE SEQUENCE [LARGE SCALE GENOMIC DNA]</scope>
    <source>
        <strain evidence="2 3">MRSN 2154</strain>
    </source>
</reference>
<reference evidence="3" key="2">
    <citation type="submission" date="2012-04" db="EMBL/GenBank/DDBJ databases">
        <title>Complete genome sequence of Providencia stuartii clinical isolate MRSN 2154.</title>
        <authorList>
            <person name="Clifford R.J."/>
            <person name="Hang J."/>
            <person name="Riley M.C."/>
            <person name="Onmus-Leone F."/>
            <person name="Kuschner R.A."/>
            <person name="Lesho E.P."/>
            <person name="Waterman P.E."/>
        </authorList>
    </citation>
    <scope>NUCLEOTIDE SEQUENCE [LARGE SCALE GENOMIC DNA]</scope>
    <source>
        <strain evidence="3">MRSN 2154</strain>
    </source>
</reference>
<feature type="domain" description="N-acetyltransferase" evidence="1">
    <location>
        <begin position="1"/>
        <end position="152"/>
    </location>
</feature>
<dbReference type="Proteomes" id="UP000005012">
    <property type="component" value="Chromosome"/>
</dbReference>
<proteinExistence type="predicted"/>
<dbReference type="CDD" id="cd04301">
    <property type="entry name" value="NAT_SF"/>
    <property type="match status" value="1"/>
</dbReference>
<dbReference type="EMBL" id="CP003488">
    <property type="protein sequence ID" value="AFH95025.1"/>
    <property type="molecule type" value="Genomic_DNA"/>
</dbReference>
<evidence type="ECO:0000313" key="2">
    <source>
        <dbReference type="EMBL" id="AFH95025.1"/>
    </source>
</evidence>
<dbReference type="Pfam" id="PF00583">
    <property type="entry name" value="Acetyltransf_1"/>
    <property type="match status" value="1"/>
</dbReference>
<sequence>MIRCAVKHDIEAVLSLYELLFTEMAALDSERMQPAKQMRDFVENTISDENFHLLVAEYDGQVKGFCIAQKQTAPPYNCMVPRQFAYIFDLVVSPELRGQKVGHQLIEQMKTWAKDNQLSHLELTVLAQNHKAIKFYEREGLTEITRTMGIKL</sequence>
<dbReference type="GO" id="GO:0016747">
    <property type="term" value="F:acyltransferase activity, transferring groups other than amino-acyl groups"/>
    <property type="evidence" value="ECO:0007669"/>
    <property type="project" value="InterPro"/>
</dbReference>
<dbReference type="PROSITE" id="PS51186">
    <property type="entry name" value="GNAT"/>
    <property type="match status" value="1"/>
</dbReference>
<dbReference type="KEGG" id="psi:S70_16050"/>
<dbReference type="InterPro" id="IPR016181">
    <property type="entry name" value="Acyl_CoA_acyltransferase"/>
</dbReference>
<gene>
    <name evidence="2" type="ordered locus">S70_16050</name>
</gene>
<evidence type="ECO:0000313" key="3">
    <source>
        <dbReference type="Proteomes" id="UP000005012"/>
    </source>
</evidence>
<evidence type="ECO:0000259" key="1">
    <source>
        <dbReference type="PROSITE" id="PS51186"/>
    </source>
</evidence>
<accession>A0A140NPI3</accession>
<dbReference type="HOGENOM" id="CLU_013985_36_3_6"/>
<dbReference type="AlphaFoldDB" id="A0A140NPI3"/>
<dbReference type="PANTHER" id="PTHR43072">
    <property type="entry name" value="N-ACETYLTRANSFERASE"/>
    <property type="match status" value="1"/>
</dbReference>